<dbReference type="InterPro" id="IPR038461">
    <property type="entry name" value="Schlafen_AlbA_2_dom_sf"/>
</dbReference>
<dbReference type="PANTHER" id="PTHR30595:SF6">
    <property type="entry name" value="SCHLAFEN ALBA-2 DOMAIN-CONTAINING PROTEIN"/>
    <property type="match status" value="1"/>
</dbReference>
<dbReference type="Proteomes" id="UP000673975">
    <property type="component" value="Unassembled WGS sequence"/>
</dbReference>
<protein>
    <submittedName>
        <fullName evidence="2">ATP-binding protein</fullName>
    </submittedName>
</protein>
<evidence type="ECO:0000313" key="2">
    <source>
        <dbReference type="EMBL" id="MBP3191712.1"/>
    </source>
</evidence>
<name>A0A8J7RRP1_9BACT</name>
<accession>A0A8J7RRP1</accession>
<gene>
    <name evidence="2" type="ORF">NATSA_03455</name>
</gene>
<dbReference type="Gene3D" id="3.30.950.30">
    <property type="entry name" value="Schlafen, AAA domain"/>
    <property type="match status" value="1"/>
</dbReference>
<keyword evidence="3" id="KW-1185">Reference proteome</keyword>
<sequence>MTQQAHIHHSMSLRDLKNLIRSGEGLMLEFKRSISSPEKIAREIAAFANTHGGHLVIGVDDDRSIYGVESYHEQDFYLEQAAHELCSPALTYHMQVIPYYQREILHVYIEESDRKPVAVANGQGDAVYVRLDDQSVRASDEMTEILRSQSSNKGVTFHYGNNEQKLFRYLNEYPDITVDTYSNIADINRKKASQILVDLTSLGVLKLFKKNQTDVFTLAP</sequence>
<dbReference type="RefSeq" id="WP_210510433.1">
    <property type="nucleotide sequence ID" value="NZ_JAFIDN010000002.1"/>
</dbReference>
<dbReference type="PANTHER" id="PTHR30595">
    <property type="entry name" value="GLPR-RELATED TRANSCRIPTIONAL REPRESSOR"/>
    <property type="match status" value="1"/>
</dbReference>
<organism evidence="2 3">
    <name type="scientific">Natronogracilivirga saccharolytica</name>
    <dbReference type="NCBI Taxonomy" id="2812953"/>
    <lineage>
        <taxon>Bacteria</taxon>
        <taxon>Pseudomonadati</taxon>
        <taxon>Balneolota</taxon>
        <taxon>Balneolia</taxon>
        <taxon>Balneolales</taxon>
        <taxon>Cyclonatronaceae</taxon>
        <taxon>Natronogracilivirga</taxon>
    </lineage>
</organism>
<reference evidence="2" key="1">
    <citation type="submission" date="2021-02" db="EMBL/GenBank/DDBJ databases">
        <title>Natronogracilivirga saccharolytica gen. nov. sp. nov. a new anaerobic, haloalkiliphilic carbohydrate-fermenting bacterium from soda lake and proposing of Cyclonatronumiaceae fam. nov. in the phylum Balneolaeota.</title>
        <authorList>
            <person name="Zhilina T.N."/>
            <person name="Sorokin D.Y."/>
            <person name="Zavarzina D.G."/>
            <person name="Toshchakov S.V."/>
            <person name="Kublanov I.V."/>
        </authorList>
    </citation>
    <scope>NUCLEOTIDE SEQUENCE</scope>
    <source>
        <strain evidence="2">Z-1702</strain>
    </source>
</reference>
<proteinExistence type="predicted"/>
<dbReference type="Pfam" id="PF04326">
    <property type="entry name" value="SLFN_AlbA_2"/>
    <property type="match status" value="1"/>
</dbReference>
<comment type="caution">
    <text evidence="2">The sequence shown here is derived from an EMBL/GenBank/DDBJ whole genome shotgun (WGS) entry which is preliminary data.</text>
</comment>
<dbReference type="InterPro" id="IPR007421">
    <property type="entry name" value="Schlafen_AlbA_2_dom"/>
</dbReference>
<keyword evidence="2" id="KW-0067">ATP-binding</keyword>
<feature type="domain" description="Schlafen AlbA-2" evidence="1">
    <location>
        <begin position="24"/>
        <end position="138"/>
    </location>
</feature>
<dbReference type="EMBL" id="JAFIDN010000002">
    <property type="protein sequence ID" value="MBP3191712.1"/>
    <property type="molecule type" value="Genomic_DNA"/>
</dbReference>
<evidence type="ECO:0000313" key="3">
    <source>
        <dbReference type="Proteomes" id="UP000673975"/>
    </source>
</evidence>
<keyword evidence="2" id="KW-0547">Nucleotide-binding</keyword>
<dbReference type="AlphaFoldDB" id="A0A8J7RRP1"/>
<evidence type="ECO:0000259" key="1">
    <source>
        <dbReference type="Pfam" id="PF04326"/>
    </source>
</evidence>
<dbReference type="GO" id="GO:0005524">
    <property type="term" value="F:ATP binding"/>
    <property type="evidence" value="ECO:0007669"/>
    <property type="project" value="UniProtKB-KW"/>
</dbReference>